<gene>
    <name evidence="3" type="ORF">RDB_LOCUS22300</name>
</gene>
<dbReference type="InterPro" id="IPR011009">
    <property type="entry name" value="Kinase-like_dom_sf"/>
</dbReference>
<feature type="region of interest" description="Disordered" evidence="1">
    <location>
        <begin position="353"/>
        <end position="376"/>
    </location>
</feature>
<dbReference type="AlphaFoldDB" id="A0A8H2XLJ2"/>
<dbReference type="InterPro" id="IPR000719">
    <property type="entry name" value="Prot_kinase_dom"/>
</dbReference>
<dbReference type="Pfam" id="PF07714">
    <property type="entry name" value="PK_Tyr_Ser-Thr"/>
    <property type="match status" value="1"/>
</dbReference>
<reference evidence="3" key="1">
    <citation type="submission" date="2021-01" db="EMBL/GenBank/DDBJ databases">
        <authorList>
            <person name="Kaushik A."/>
        </authorList>
    </citation>
    <scope>NUCLEOTIDE SEQUENCE</scope>
    <source>
        <strain evidence="3">AG6-10EEA</strain>
    </source>
</reference>
<dbReference type="Gene3D" id="1.10.510.10">
    <property type="entry name" value="Transferase(Phosphotransferase) domain 1"/>
    <property type="match status" value="1"/>
</dbReference>
<evidence type="ECO:0000259" key="2">
    <source>
        <dbReference type="PROSITE" id="PS50011"/>
    </source>
</evidence>
<comment type="caution">
    <text evidence="3">The sequence shown here is derived from an EMBL/GenBank/DDBJ whole genome shotgun (WGS) entry which is preliminary data.</text>
</comment>
<evidence type="ECO:0000313" key="3">
    <source>
        <dbReference type="EMBL" id="CAE6429672.1"/>
    </source>
</evidence>
<dbReference type="PROSITE" id="PS50011">
    <property type="entry name" value="PROTEIN_KINASE_DOM"/>
    <property type="match status" value="1"/>
</dbReference>
<dbReference type="GO" id="GO:0005524">
    <property type="term" value="F:ATP binding"/>
    <property type="evidence" value="ECO:0007669"/>
    <property type="project" value="InterPro"/>
</dbReference>
<dbReference type="Proteomes" id="UP000663853">
    <property type="component" value="Unassembled WGS sequence"/>
</dbReference>
<dbReference type="PANTHER" id="PTHR44329:SF214">
    <property type="entry name" value="PROTEIN KINASE DOMAIN-CONTAINING PROTEIN"/>
    <property type="match status" value="1"/>
</dbReference>
<dbReference type="InterPro" id="IPR051681">
    <property type="entry name" value="Ser/Thr_Kinases-Pseudokinases"/>
</dbReference>
<dbReference type="SMART" id="SM00220">
    <property type="entry name" value="S_TKc"/>
    <property type="match status" value="1"/>
</dbReference>
<sequence>MGLATQNLTDAPLARPLYGIGKADKWHTSSEILQHTDRMMNAREVVDSLVQHGLKEITASLDLEKCDQLPTAIGGFGDIYQGVTFTGRVISLKCLQPTFILNKEGRKQLKRAARELYTWSKCNHPGVLPLFGLALYRGQLAMVSPWMENGNLRSYLSARRPSSTNRLTLTIEIAGALNYLHNAGVVHGDLKAANISISGDDTPRLADFGCAKLQEYSLLFSSTRVGADVSIRWSAPEIILGDGTPTYETDVYALGMSDFFAQIAFFVLKETFTNSDPYAGVHEAAVWMKIMKQVLPQRPEKDMPTGDNQADHLWMLLNQCWASDPLNRPTAGGVRDKLQEIVSMYPLEREMEDPITGVGGGQERAWDPGYQTPTIR</sequence>
<evidence type="ECO:0000256" key="1">
    <source>
        <dbReference type="SAM" id="MobiDB-lite"/>
    </source>
</evidence>
<feature type="domain" description="Protein kinase" evidence="2">
    <location>
        <begin position="65"/>
        <end position="342"/>
    </location>
</feature>
<dbReference type="GO" id="GO:0004674">
    <property type="term" value="F:protein serine/threonine kinase activity"/>
    <property type="evidence" value="ECO:0007669"/>
    <property type="project" value="TreeGrafter"/>
</dbReference>
<proteinExistence type="predicted"/>
<protein>
    <recommendedName>
        <fullName evidence="2">Protein kinase domain-containing protein</fullName>
    </recommendedName>
</protein>
<evidence type="ECO:0000313" key="4">
    <source>
        <dbReference type="Proteomes" id="UP000663853"/>
    </source>
</evidence>
<organism evidence="3 4">
    <name type="scientific">Rhizoctonia solani</name>
    <dbReference type="NCBI Taxonomy" id="456999"/>
    <lineage>
        <taxon>Eukaryota</taxon>
        <taxon>Fungi</taxon>
        <taxon>Dikarya</taxon>
        <taxon>Basidiomycota</taxon>
        <taxon>Agaricomycotina</taxon>
        <taxon>Agaricomycetes</taxon>
        <taxon>Cantharellales</taxon>
        <taxon>Ceratobasidiaceae</taxon>
        <taxon>Rhizoctonia</taxon>
    </lineage>
</organism>
<dbReference type="PANTHER" id="PTHR44329">
    <property type="entry name" value="SERINE/THREONINE-PROTEIN KINASE TNNI3K-RELATED"/>
    <property type="match status" value="1"/>
</dbReference>
<name>A0A8H2XLJ2_9AGAM</name>
<dbReference type="EMBL" id="CAJMXA010000411">
    <property type="protein sequence ID" value="CAE6429672.1"/>
    <property type="molecule type" value="Genomic_DNA"/>
</dbReference>
<dbReference type="InterPro" id="IPR001245">
    <property type="entry name" value="Ser-Thr/Tyr_kinase_cat_dom"/>
</dbReference>
<dbReference type="SUPFAM" id="SSF56112">
    <property type="entry name" value="Protein kinase-like (PK-like)"/>
    <property type="match status" value="1"/>
</dbReference>
<accession>A0A8H2XLJ2</accession>